<dbReference type="GO" id="GO:0033539">
    <property type="term" value="P:fatty acid beta-oxidation using acyl-CoA dehydrogenase"/>
    <property type="evidence" value="ECO:0007669"/>
    <property type="project" value="TreeGrafter"/>
</dbReference>
<dbReference type="InterPro" id="IPR036250">
    <property type="entry name" value="AcylCo_DH-like_C"/>
</dbReference>
<dbReference type="SUPFAM" id="SSF47203">
    <property type="entry name" value="Acyl-CoA dehydrogenase C-terminal domain-like"/>
    <property type="match status" value="1"/>
</dbReference>
<reference evidence="3 4" key="1">
    <citation type="submission" date="2020-08" db="EMBL/GenBank/DDBJ databases">
        <title>Sequencing the genomes of 1000 actinobacteria strains.</title>
        <authorList>
            <person name="Klenk H.-P."/>
        </authorList>
    </citation>
    <scope>NUCLEOTIDE SEQUENCE [LARGE SCALE GENOMIC DNA]</scope>
    <source>
        <strain evidence="3 4">DSM 19079</strain>
    </source>
</reference>
<dbReference type="InterPro" id="IPR037069">
    <property type="entry name" value="AcylCoA_DH/ox_N_sf"/>
</dbReference>
<dbReference type="InterPro" id="IPR013107">
    <property type="entry name" value="Acyl-CoA_DH_C"/>
</dbReference>
<evidence type="ECO:0000259" key="2">
    <source>
        <dbReference type="Pfam" id="PF08028"/>
    </source>
</evidence>
<organism evidence="3 4">
    <name type="scientific">Micrococcus flavus</name>
    <dbReference type="NCBI Taxonomy" id="384602"/>
    <lineage>
        <taxon>Bacteria</taxon>
        <taxon>Bacillati</taxon>
        <taxon>Actinomycetota</taxon>
        <taxon>Actinomycetes</taxon>
        <taxon>Micrococcales</taxon>
        <taxon>Micrococcaceae</taxon>
        <taxon>Micrococcus</taxon>
    </lineage>
</organism>
<dbReference type="OrthoDB" id="571684at2"/>
<sequence length="420" mass="44167">MTSYADLAARYADALDAVGHGERAREVGRHLPFAVQQGLRESGFGRVGVPVADGGEGGGSETVLRLLMDLAGRDVNTAHLWRSHLVFIATVLDQPARLRGPWLRRVVAGDWAGSALAERAGAAPGRAATRAARDEGGTWVVTGQKYYATGTAFATWTIATVGIDGAGLVSRRNSKRAGGVVREPDRAVAVVRVRQPRVRVKDDWDGFGQRLTATGSVILDGAAAEDLLEVPRADGPVPVFLEATLLALLAGVGRAALAEGAELLRTRRRTFNTGTADVPAQDPQLLEIMGQLAGQQAAAEEMVRAIGRLLDEAAEAAPGHGDDDAAPAWDAALVQEAMAAAYRAQAVVPSAVLDVCTRIFDTLGASATSAALQLDRHWRNARTLATHDPAAFKVRMAGDWLVNGTPPVAYTSAGDVAEEV</sequence>
<dbReference type="Pfam" id="PF08028">
    <property type="entry name" value="Acyl-CoA_dh_2"/>
    <property type="match status" value="1"/>
</dbReference>
<dbReference type="RefSeq" id="WP_135030213.1">
    <property type="nucleotide sequence ID" value="NZ_BMLA01000009.1"/>
</dbReference>
<protein>
    <submittedName>
        <fullName evidence="3">Alkylation response protein AidB-like acyl-CoA dehydrogenase</fullName>
    </submittedName>
</protein>
<evidence type="ECO:0000313" key="4">
    <source>
        <dbReference type="Proteomes" id="UP000560081"/>
    </source>
</evidence>
<dbReference type="GO" id="GO:0016712">
    <property type="term" value="F:oxidoreductase activity, acting on paired donors, with incorporation or reduction of molecular oxygen, reduced flavin or flavoprotein as one donor, and incorporation of one atom of oxygen"/>
    <property type="evidence" value="ECO:0007669"/>
    <property type="project" value="TreeGrafter"/>
</dbReference>
<dbReference type="PIRSF" id="PIRSF016578">
    <property type="entry name" value="HsaA"/>
    <property type="match status" value="1"/>
</dbReference>
<dbReference type="InterPro" id="IPR050741">
    <property type="entry name" value="Acyl-CoA_dehydrogenase"/>
</dbReference>
<dbReference type="Gene3D" id="1.10.540.10">
    <property type="entry name" value="Acyl-CoA dehydrogenase/oxidase, N-terminal domain"/>
    <property type="match status" value="1"/>
</dbReference>
<evidence type="ECO:0000313" key="3">
    <source>
        <dbReference type="EMBL" id="MBB4883600.1"/>
    </source>
</evidence>
<accession>A0A4Y8X1H3</accession>
<gene>
    <name evidence="3" type="ORF">BJ976_001951</name>
</gene>
<dbReference type="InterPro" id="IPR009100">
    <property type="entry name" value="AcylCoA_DH/oxidase_NM_dom_sf"/>
</dbReference>
<name>A0A4Y8X1H3_9MICC</name>
<keyword evidence="1" id="KW-0560">Oxidoreductase</keyword>
<dbReference type="GO" id="GO:0050660">
    <property type="term" value="F:flavin adenine dinucleotide binding"/>
    <property type="evidence" value="ECO:0007669"/>
    <property type="project" value="InterPro"/>
</dbReference>
<dbReference type="Proteomes" id="UP000560081">
    <property type="component" value="Unassembled WGS sequence"/>
</dbReference>
<dbReference type="AlphaFoldDB" id="A0A4Y8X1H3"/>
<dbReference type="GO" id="GO:0005737">
    <property type="term" value="C:cytoplasm"/>
    <property type="evidence" value="ECO:0007669"/>
    <property type="project" value="TreeGrafter"/>
</dbReference>
<dbReference type="EMBL" id="JACHMC010000001">
    <property type="protein sequence ID" value="MBB4883600.1"/>
    <property type="molecule type" value="Genomic_DNA"/>
</dbReference>
<dbReference type="InterPro" id="IPR046373">
    <property type="entry name" value="Acyl-CoA_Oxase/DH_mid-dom_sf"/>
</dbReference>
<comment type="caution">
    <text evidence="3">The sequence shown here is derived from an EMBL/GenBank/DDBJ whole genome shotgun (WGS) entry which is preliminary data.</text>
</comment>
<evidence type="ECO:0000256" key="1">
    <source>
        <dbReference type="ARBA" id="ARBA00023002"/>
    </source>
</evidence>
<dbReference type="GO" id="GO:0003995">
    <property type="term" value="F:acyl-CoA dehydrogenase activity"/>
    <property type="evidence" value="ECO:0007669"/>
    <property type="project" value="TreeGrafter"/>
</dbReference>
<dbReference type="PANTHER" id="PTHR48083:SF19">
    <property type="entry name" value="FLAVIN-DEPENDENT MONOOXYGENASE, OXYGENASE SUBUNIT HSAA"/>
    <property type="match status" value="1"/>
</dbReference>
<dbReference type="Gene3D" id="2.40.110.10">
    <property type="entry name" value="Butyryl-CoA Dehydrogenase, subunit A, domain 2"/>
    <property type="match status" value="1"/>
</dbReference>
<proteinExistence type="predicted"/>
<dbReference type="Gene3D" id="1.20.140.10">
    <property type="entry name" value="Butyryl-CoA Dehydrogenase, subunit A, domain 3"/>
    <property type="match status" value="1"/>
</dbReference>
<keyword evidence="4" id="KW-1185">Reference proteome</keyword>
<dbReference type="SUPFAM" id="SSF56645">
    <property type="entry name" value="Acyl-CoA dehydrogenase NM domain-like"/>
    <property type="match status" value="1"/>
</dbReference>
<dbReference type="PANTHER" id="PTHR48083">
    <property type="entry name" value="MEDIUM-CHAIN SPECIFIC ACYL-COA DEHYDROGENASE, MITOCHONDRIAL-RELATED"/>
    <property type="match status" value="1"/>
</dbReference>
<feature type="domain" description="Acyl-CoA dehydrogenase C-terminal" evidence="2">
    <location>
        <begin position="249"/>
        <end position="387"/>
    </location>
</feature>